<proteinExistence type="predicted"/>
<reference evidence="2 3" key="1">
    <citation type="submission" date="2023-09" db="EMBL/GenBank/DDBJ databases">
        <authorList>
            <person name="Rey-Velasco X."/>
        </authorList>
    </citation>
    <scope>NUCLEOTIDE SEQUENCE [LARGE SCALE GENOMIC DNA]</scope>
    <source>
        <strain evidence="2 3">P007</strain>
    </source>
</reference>
<evidence type="ECO:0000313" key="2">
    <source>
        <dbReference type="EMBL" id="MDT0621803.1"/>
    </source>
</evidence>
<evidence type="ECO:0000259" key="1">
    <source>
        <dbReference type="Pfam" id="PF02872"/>
    </source>
</evidence>
<feature type="domain" description="5'-Nucleotidase C-terminal" evidence="1">
    <location>
        <begin position="76"/>
        <end position="214"/>
    </location>
</feature>
<evidence type="ECO:0000313" key="3">
    <source>
        <dbReference type="Proteomes" id="UP001250662"/>
    </source>
</evidence>
<accession>A0ABU3BI09</accession>
<dbReference type="PANTHER" id="PTHR11575">
    <property type="entry name" value="5'-NUCLEOTIDASE-RELATED"/>
    <property type="match status" value="1"/>
</dbReference>
<keyword evidence="3" id="KW-1185">Reference proteome</keyword>
<dbReference type="InterPro" id="IPR006179">
    <property type="entry name" value="5_nucleotidase/apyrase"/>
</dbReference>
<organism evidence="2 3">
    <name type="scientific">Croceitalea vernalis</name>
    <dbReference type="NCBI Taxonomy" id="3075599"/>
    <lineage>
        <taxon>Bacteria</taxon>
        <taxon>Pseudomonadati</taxon>
        <taxon>Bacteroidota</taxon>
        <taxon>Flavobacteriia</taxon>
        <taxon>Flavobacteriales</taxon>
        <taxon>Flavobacteriaceae</taxon>
        <taxon>Croceitalea</taxon>
    </lineage>
</organism>
<comment type="caution">
    <text evidence="2">The sequence shown here is derived from an EMBL/GenBank/DDBJ whole genome shotgun (WGS) entry which is preliminary data.</text>
</comment>
<dbReference type="PROSITE" id="PS51257">
    <property type="entry name" value="PROKAR_LIPOPROTEIN"/>
    <property type="match status" value="1"/>
</dbReference>
<dbReference type="GO" id="GO:0008253">
    <property type="term" value="F:5'-nucleotidase activity"/>
    <property type="evidence" value="ECO:0007669"/>
    <property type="project" value="UniProtKB-EC"/>
</dbReference>
<keyword evidence="2" id="KW-0378">Hydrolase</keyword>
<dbReference type="RefSeq" id="WP_311385416.1">
    <property type="nucleotide sequence ID" value="NZ_JAVRHU010000002.1"/>
</dbReference>
<dbReference type="InterPro" id="IPR036907">
    <property type="entry name" value="5'-Nucleotdase_C_sf"/>
</dbReference>
<gene>
    <name evidence="2" type="ORF">RM520_09205</name>
</gene>
<dbReference type="InterPro" id="IPR008334">
    <property type="entry name" value="5'-Nucleotdase_C"/>
</dbReference>
<dbReference type="SUPFAM" id="SSF55816">
    <property type="entry name" value="5'-nucleotidase (syn. UDP-sugar hydrolase), C-terminal domain"/>
    <property type="match status" value="1"/>
</dbReference>
<sequence>MNLKIQHFVIIITIVFSSCVDNVENPHQIVAKELPITPSITTNDSIANFIAPYRERINTVLDSTLSYVTSDLVKDDGKRNTSAGNFMADAVLAQANPIFKTRTGQEIDFVVLNHGGIRSIISKGKVNARTAYQIMPFENSIVVVEMSGTSVKHLLTFLAKSGRAHPVANTKLKLDNQYNYLKIEINGARFNENQTYYVATNDYLVQGGDDMGFFKNRSSVTNLDYLVRNSIIDYFKKMDTISVSVDDRFIQLN</sequence>
<dbReference type="PRINTS" id="PR01607">
    <property type="entry name" value="APYRASEFAMLY"/>
</dbReference>
<dbReference type="Pfam" id="PF02872">
    <property type="entry name" value="5_nucleotid_C"/>
    <property type="match status" value="1"/>
</dbReference>
<dbReference type="EMBL" id="JAVRHU010000002">
    <property type="protein sequence ID" value="MDT0621803.1"/>
    <property type="molecule type" value="Genomic_DNA"/>
</dbReference>
<dbReference type="Gene3D" id="3.90.780.10">
    <property type="entry name" value="5'-Nucleotidase, C-terminal domain"/>
    <property type="match status" value="1"/>
</dbReference>
<dbReference type="EC" id="3.1.3.5" evidence="2"/>
<dbReference type="PANTHER" id="PTHR11575:SF24">
    <property type="entry name" value="5'-NUCLEOTIDASE"/>
    <property type="match status" value="1"/>
</dbReference>
<dbReference type="Proteomes" id="UP001250662">
    <property type="component" value="Unassembled WGS sequence"/>
</dbReference>
<protein>
    <submittedName>
        <fullName evidence="2">5'-nucleotidase</fullName>
        <ecNumber evidence="2">3.1.3.5</ecNumber>
    </submittedName>
</protein>
<name>A0ABU3BI09_9FLAO</name>